<evidence type="ECO:0000256" key="1">
    <source>
        <dbReference type="SAM" id="SignalP"/>
    </source>
</evidence>
<dbReference type="AlphaFoldDB" id="A0A2G5VU33"/>
<comment type="caution">
    <text evidence="2">The sequence shown here is derived from an EMBL/GenBank/DDBJ whole genome shotgun (WGS) entry which is preliminary data.</text>
</comment>
<proteinExistence type="predicted"/>
<feature type="signal peptide" evidence="1">
    <location>
        <begin position="1"/>
        <end position="16"/>
    </location>
</feature>
<gene>
    <name evidence="2" type="primary">Cnig_chr_I.g630</name>
    <name evidence="2" type="ORF">B9Z55_000630</name>
</gene>
<accession>A0A2G5VU33</accession>
<name>A0A2G5VU33_9PELO</name>
<keyword evidence="1" id="KW-0732">Signal</keyword>
<protein>
    <submittedName>
        <fullName evidence="2">Uncharacterized protein</fullName>
    </submittedName>
</protein>
<evidence type="ECO:0000313" key="2">
    <source>
        <dbReference type="EMBL" id="PIC55292.1"/>
    </source>
</evidence>
<evidence type="ECO:0000313" key="3">
    <source>
        <dbReference type="Proteomes" id="UP000230233"/>
    </source>
</evidence>
<dbReference type="Proteomes" id="UP000230233">
    <property type="component" value="Chromosome I"/>
</dbReference>
<dbReference type="EMBL" id="PDUG01000001">
    <property type="protein sequence ID" value="PIC55292.1"/>
    <property type="molecule type" value="Genomic_DNA"/>
</dbReference>
<feature type="chain" id="PRO_5013613316" evidence="1">
    <location>
        <begin position="17"/>
        <end position="83"/>
    </location>
</feature>
<organism evidence="2 3">
    <name type="scientific">Caenorhabditis nigoni</name>
    <dbReference type="NCBI Taxonomy" id="1611254"/>
    <lineage>
        <taxon>Eukaryota</taxon>
        <taxon>Metazoa</taxon>
        <taxon>Ecdysozoa</taxon>
        <taxon>Nematoda</taxon>
        <taxon>Chromadorea</taxon>
        <taxon>Rhabditida</taxon>
        <taxon>Rhabditina</taxon>
        <taxon>Rhabditomorpha</taxon>
        <taxon>Rhabditoidea</taxon>
        <taxon>Rhabditidae</taxon>
        <taxon>Peloderinae</taxon>
        <taxon>Caenorhabditis</taxon>
    </lineage>
</organism>
<sequence length="83" mass="9594">MMSSTTLFCFFPLARRWRVFVAYLILRYIEHEDEQTPNTNAVISHAYVVRGSDDWVASILTQGSKFIFGVWDATEKAFFVVVP</sequence>
<reference evidence="3" key="1">
    <citation type="submission" date="2017-10" db="EMBL/GenBank/DDBJ databases">
        <title>Rapid genome shrinkage in a self-fertile nematode reveals novel sperm competition proteins.</title>
        <authorList>
            <person name="Yin D."/>
            <person name="Schwarz E.M."/>
            <person name="Thomas C.G."/>
            <person name="Felde R.L."/>
            <person name="Korf I.F."/>
            <person name="Cutter A.D."/>
            <person name="Schartner C.M."/>
            <person name="Ralston E.J."/>
            <person name="Meyer B.J."/>
            <person name="Haag E.S."/>
        </authorList>
    </citation>
    <scope>NUCLEOTIDE SEQUENCE [LARGE SCALE GENOMIC DNA]</scope>
    <source>
        <strain evidence="3">JU1422</strain>
    </source>
</reference>
<keyword evidence="3" id="KW-1185">Reference proteome</keyword>